<dbReference type="Proteomes" id="UP000673383">
    <property type="component" value="Unassembled WGS sequence"/>
</dbReference>
<reference evidence="1" key="1">
    <citation type="submission" date="2021-02" db="EMBL/GenBank/DDBJ databases">
        <title>Genomic Encyclopedia of Type Strains, Phase IV (KMG-V): Genome sequencing to study the core and pangenomes of soil and plant-associated prokaryotes.</title>
        <authorList>
            <person name="Whitman W."/>
        </authorList>
    </citation>
    <scope>NUCLEOTIDE SEQUENCE</scope>
    <source>
        <strain evidence="1">USDA 406</strain>
    </source>
</reference>
<proteinExistence type="predicted"/>
<evidence type="ECO:0000313" key="2">
    <source>
        <dbReference type="Proteomes" id="UP000673383"/>
    </source>
</evidence>
<protein>
    <submittedName>
        <fullName evidence="1">Uncharacterized protein</fullName>
    </submittedName>
</protein>
<gene>
    <name evidence="1" type="ORF">JOH49_001983</name>
</gene>
<sequence>MVRSNRRLPKCSSSALICRLTEVSELGSARAAADRLPLSTARTKAAIAASWSKPDPSVFRKRACSRA</sequence>
<dbReference type="EMBL" id="JAFICZ010000001">
    <property type="protein sequence ID" value="MBP1292230.1"/>
    <property type="molecule type" value="Genomic_DNA"/>
</dbReference>
<name>A0A8I1Y4L8_BRAEL</name>
<organism evidence="1 2">
    <name type="scientific">Bradyrhizobium elkanii</name>
    <dbReference type="NCBI Taxonomy" id="29448"/>
    <lineage>
        <taxon>Bacteria</taxon>
        <taxon>Pseudomonadati</taxon>
        <taxon>Pseudomonadota</taxon>
        <taxon>Alphaproteobacteria</taxon>
        <taxon>Hyphomicrobiales</taxon>
        <taxon>Nitrobacteraceae</taxon>
        <taxon>Bradyrhizobium</taxon>
    </lineage>
</organism>
<comment type="caution">
    <text evidence="1">The sequence shown here is derived from an EMBL/GenBank/DDBJ whole genome shotgun (WGS) entry which is preliminary data.</text>
</comment>
<evidence type="ECO:0000313" key="1">
    <source>
        <dbReference type="EMBL" id="MBP1292230.1"/>
    </source>
</evidence>
<dbReference type="AlphaFoldDB" id="A0A8I1Y4L8"/>
<accession>A0A8I1Y4L8</accession>